<dbReference type="EMBL" id="MFJE01000013">
    <property type="protein sequence ID" value="OGG14591.1"/>
    <property type="molecule type" value="Genomic_DNA"/>
</dbReference>
<sequence>MKTIVTHHMPDLDAISSVWLLKRFMPGWDKAQVAFVPAGSTLGEDVVDSDPSILHVDTGLGQLDHHQTDEDTCAAKRTLEYIVDYELRTKNQKLKDEALERLVEIVNDIDHFRDAYYPNPAADFYDFSLVGQLDGWKLLFPDDNQKLVDLGMVALDGIYKKLQDKVWASREIEEKGVDFTTKWGKALGIETVNDEVVRLGQKMGYVLVVRKDPNKDYARIKALPNSKADLESAYKKLKKLDASATWYLHVSHKMLLNGSMKNPKTKPTKLTLREIIDVLKI</sequence>
<evidence type="ECO:0000313" key="3">
    <source>
        <dbReference type="Proteomes" id="UP000177383"/>
    </source>
</evidence>
<evidence type="ECO:0000313" key="2">
    <source>
        <dbReference type="EMBL" id="OGG14591.1"/>
    </source>
</evidence>
<dbReference type="Pfam" id="PF09828">
    <property type="entry name" value="ChrB_C"/>
    <property type="match status" value="1"/>
</dbReference>
<dbReference type="SUPFAM" id="SSF64182">
    <property type="entry name" value="DHH phosphoesterases"/>
    <property type="match status" value="1"/>
</dbReference>
<feature type="domain" description="ChrB C-terminal" evidence="1">
    <location>
        <begin position="5"/>
        <end position="160"/>
    </location>
</feature>
<accession>A0A1F5ZQB3</accession>
<dbReference type="AlphaFoldDB" id="A0A1F5ZQB3"/>
<proteinExistence type="predicted"/>
<evidence type="ECO:0000259" key="1">
    <source>
        <dbReference type="Pfam" id="PF09828"/>
    </source>
</evidence>
<gene>
    <name evidence="2" type="ORF">A2773_02275</name>
</gene>
<dbReference type="InterPro" id="IPR038763">
    <property type="entry name" value="DHH_sf"/>
</dbReference>
<name>A0A1F5ZQB3_9BACT</name>
<dbReference type="InterPro" id="IPR018634">
    <property type="entry name" value="ChrB_C"/>
</dbReference>
<protein>
    <recommendedName>
        <fullName evidence="1">ChrB C-terminal domain-containing protein</fullName>
    </recommendedName>
</protein>
<dbReference type="Proteomes" id="UP000177383">
    <property type="component" value="Unassembled WGS sequence"/>
</dbReference>
<organism evidence="2 3">
    <name type="scientific">Candidatus Gottesmanbacteria bacterium RIFCSPHIGHO2_01_FULL_39_10</name>
    <dbReference type="NCBI Taxonomy" id="1798375"/>
    <lineage>
        <taxon>Bacteria</taxon>
        <taxon>Candidatus Gottesmaniibacteriota</taxon>
    </lineage>
</organism>
<comment type="caution">
    <text evidence="2">The sequence shown here is derived from an EMBL/GenBank/DDBJ whole genome shotgun (WGS) entry which is preliminary data.</text>
</comment>
<reference evidence="2 3" key="1">
    <citation type="journal article" date="2016" name="Nat. Commun.">
        <title>Thousands of microbial genomes shed light on interconnected biogeochemical processes in an aquifer system.</title>
        <authorList>
            <person name="Anantharaman K."/>
            <person name="Brown C.T."/>
            <person name="Hug L.A."/>
            <person name="Sharon I."/>
            <person name="Castelle C.J."/>
            <person name="Probst A.J."/>
            <person name="Thomas B.C."/>
            <person name="Singh A."/>
            <person name="Wilkins M.J."/>
            <person name="Karaoz U."/>
            <person name="Brodie E.L."/>
            <person name="Williams K.H."/>
            <person name="Hubbard S.S."/>
            <person name="Banfield J.F."/>
        </authorList>
    </citation>
    <scope>NUCLEOTIDE SEQUENCE [LARGE SCALE GENOMIC DNA]</scope>
</reference>
<dbReference type="STRING" id="1798375.A2773_02275"/>